<name>A0A5B7T1D0_9LACO</name>
<accession>A0A5B7T1D0</accession>
<dbReference type="RefSeq" id="WP_057813678.1">
    <property type="nucleotide sequence ID" value="NZ_CP040736.1"/>
</dbReference>
<sequence length="97" mass="10815">MIKNIDPYEVEEIGYHLNLIKNLVNVTQDSFDTIATSAVKYQNGECNADELANDCVITSQKIDTLLTVLFDKSSDAESDIYAIVNKSIHTSEESKEV</sequence>
<dbReference type="AlphaFoldDB" id="A0A5B7T1D0"/>
<dbReference type="EMBL" id="CP040736">
    <property type="protein sequence ID" value="QCX25756.1"/>
    <property type="molecule type" value="Genomic_DNA"/>
</dbReference>
<dbReference type="Proteomes" id="UP000310673">
    <property type="component" value="Chromosome"/>
</dbReference>
<organism evidence="1 2">
    <name type="scientific">Companilactobacillus futsaii</name>
    <dbReference type="NCBI Taxonomy" id="938155"/>
    <lineage>
        <taxon>Bacteria</taxon>
        <taxon>Bacillati</taxon>
        <taxon>Bacillota</taxon>
        <taxon>Bacilli</taxon>
        <taxon>Lactobacillales</taxon>
        <taxon>Lactobacillaceae</taxon>
        <taxon>Companilactobacillus</taxon>
    </lineage>
</organism>
<protein>
    <submittedName>
        <fullName evidence="1">Uncharacterized protein</fullName>
    </submittedName>
</protein>
<gene>
    <name evidence="1" type="ORF">FG051_11930</name>
</gene>
<proteinExistence type="predicted"/>
<evidence type="ECO:0000313" key="1">
    <source>
        <dbReference type="EMBL" id="QCX25756.1"/>
    </source>
</evidence>
<dbReference type="KEGG" id="lft:FG051_11930"/>
<evidence type="ECO:0000313" key="2">
    <source>
        <dbReference type="Proteomes" id="UP000310673"/>
    </source>
</evidence>
<reference evidence="1 2" key="1">
    <citation type="submission" date="2019-05" db="EMBL/GenBank/DDBJ databases">
        <title>Genome Sequence of Lactobacillus futsaii Y97, a Potential Probiotic Strain Isolated from the Futsai of Taiwan.</title>
        <authorList>
            <person name="Du X."/>
        </authorList>
    </citation>
    <scope>NUCLEOTIDE SEQUENCE [LARGE SCALE GENOMIC DNA]</scope>
    <source>
        <strain evidence="1 2">Y97</strain>
    </source>
</reference>